<evidence type="ECO:0000313" key="2">
    <source>
        <dbReference type="Proteomes" id="UP001497623"/>
    </source>
</evidence>
<reference evidence="1 2" key="1">
    <citation type="submission" date="2024-05" db="EMBL/GenBank/DDBJ databases">
        <authorList>
            <person name="Wallberg A."/>
        </authorList>
    </citation>
    <scope>NUCLEOTIDE SEQUENCE [LARGE SCALE GENOMIC DNA]</scope>
</reference>
<name>A0AAV2SU36_MEGNR</name>
<dbReference type="PANTHER" id="PTHR47331">
    <property type="entry name" value="PHD-TYPE DOMAIN-CONTAINING PROTEIN"/>
    <property type="match status" value="1"/>
</dbReference>
<comment type="caution">
    <text evidence="1">The sequence shown here is derived from an EMBL/GenBank/DDBJ whole genome shotgun (WGS) entry which is preliminary data.</text>
</comment>
<dbReference type="EMBL" id="CAXKWB010122315">
    <property type="protein sequence ID" value="CAL4237698.1"/>
    <property type="molecule type" value="Genomic_DNA"/>
</dbReference>
<gene>
    <name evidence="1" type="ORF">MNOR_LOCUS40394</name>
</gene>
<dbReference type="AlphaFoldDB" id="A0AAV2SU36"/>
<protein>
    <recommendedName>
        <fullName evidence="3">Reverse transcriptase domain-containing protein</fullName>
    </recommendedName>
</protein>
<dbReference type="InterPro" id="IPR043502">
    <property type="entry name" value="DNA/RNA_pol_sf"/>
</dbReference>
<evidence type="ECO:0008006" key="3">
    <source>
        <dbReference type="Google" id="ProtNLM"/>
    </source>
</evidence>
<evidence type="ECO:0000313" key="1">
    <source>
        <dbReference type="EMBL" id="CAL4237698.1"/>
    </source>
</evidence>
<dbReference type="Proteomes" id="UP001497623">
    <property type="component" value="Unassembled WGS sequence"/>
</dbReference>
<dbReference type="GO" id="GO:0071897">
    <property type="term" value="P:DNA biosynthetic process"/>
    <property type="evidence" value="ECO:0007669"/>
    <property type="project" value="UniProtKB-ARBA"/>
</dbReference>
<keyword evidence="2" id="KW-1185">Reference proteome</keyword>
<organism evidence="1 2">
    <name type="scientific">Meganyctiphanes norvegica</name>
    <name type="common">Northern krill</name>
    <name type="synonym">Thysanopoda norvegica</name>
    <dbReference type="NCBI Taxonomy" id="48144"/>
    <lineage>
        <taxon>Eukaryota</taxon>
        <taxon>Metazoa</taxon>
        <taxon>Ecdysozoa</taxon>
        <taxon>Arthropoda</taxon>
        <taxon>Crustacea</taxon>
        <taxon>Multicrustacea</taxon>
        <taxon>Malacostraca</taxon>
        <taxon>Eumalacostraca</taxon>
        <taxon>Eucarida</taxon>
        <taxon>Euphausiacea</taxon>
        <taxon>Euphausiidae</taxon>
        <taxon>Meganyctiphanes</taxon>
    </lineage>
</organism>
<accession>A0AAV2SU36</accession>
<proteinExistence type="predicted"/>
<sequence length="442" mass="50285">MEVDHVSISMGIGIILCTASTNRLRTGSGIHLMDVNILLEPTIFGTAVSGGVPRHLRGEVSTICANCIVPKLVPKIKEPLFRTEDEEEETLKQNLNFLGNQESLGIKTEEIHHNDQKAWEHFINTTKRIGQKEFEVRMPFNEKVHMLKSNIRKAAGRTRSEQAEMVRVPAYMTAMCNAHQTFIDKDSVEVVDTYDTPEGPVYYMPFRGILKVGSKTTECRICMDASSKPSASDVSLNQVLYQGPNMVLNLAILLLKFMKGKYGTVADLEKAFLRIMIAPADRDVLRYFWFSNPNDFSSPLIIMRFKVVIFGSKASPFQLAAVIHILVRDDCKDNYVKKALNNCIYVDNIVHSEDDETKLAKFYDISRDTFRKGNFNLRQWASNSQLVMQRASRDDVAEKDSIIKVLGMNWDINRDRYLYNTGFSWDGKFTKRSALAFTCKVF</sequence>
<dbReference type="SUPFAM" id="SSF56672">
    <property type="entry name" value="DNA/RNA polymerases"/>
    <property type="match status" value="1"/>
</dbReference>
<dbReference type="PANTHER" id="PTHR47331:SF1">
    <property type="entry name" value="GAG-LIKE PROTEIN"/>
    <property type="match status" value="1"/>
</dbReference>